<sequence length="102" mass="11538">MAFWKFTALRLGLVAVFFAACLFLGLGLIFSALVSAVLAWCVTYLFFRNMRDDAARSLQNRFRDGAPPKRNRAELDDAQAEDTLVDEVPDVRIDNDRKPRGN</sequence>
<dbReference type="InterPro" id="IPR025323">
    <property type="entry name" value="DUF4229"/>
</dbReference>
<dbReference type="PATRIC" id="fig|1461584.3.peg.2386"/>
<evidence type="ECO:0008006" key="3">
    <source>
        <dbReference type="Google" id="ProtNLM"/>
    </source>
</evidence>
<evidence type="ECO:0000256" key="1">
    <source>
        <dbReference type="SAM" id="MobiDB-lite"/>
    </source>
</evidence>
<feature type="compositionally biased region" description="Acidic residues" evidence="1">
    <location>
        <begin position="76"/>
        <end position="88"/>
    </location>
</feature>
<evidence type="ECO:0000313" key="2">
    <source>
        <dbReference type="EMBL" id="CEA09048.1"/>
    </source>
</evidence>
<organism evidence="2">
    <name type="scientific">Arthrobacter saudimassiliensis</name>
    <dbReference type="NCBI Taxonomy" id="1461584"/>
    <lineage>
        <taxon>Bacteria</taxon>
        <taxon>Bacillati</taxon>
        <taxon>Actinomycetota</taxon>
        <taxon>Actinomycetes</taxon>
        <taxon>Micrococcales</taxon>
        <taxon>Micrococcaceae</taxon>
        <taxon>Arthrobacter</taxon>
    </lineage>
</organism>
<proteinExistence type="predicted"/>
<gene>
    <name evidence="2" type="ORF">BN1051_02411</name>
</gene>
<feature type="region of interest" description="Disordered" evidence="1">
    <location>
        <begin position="61"/>
        <end position="102"/>
    </location>
</feature>
<reference evidence="2" key="1">
    <citation type="submission" date="2014-07" db="EMBL/GenBank/DDBJ databases">
        <authorList>
            <person name="Urmite Genomes Urmite Genomes"/>
        </authorList>
    </citation>
    <scope>NUCLEOTIDE SEQUENCE</scope>
    <source>
        <strain evidence="2">11W110_air</strain>
    </source>
</reference>
<dbReference type="AlphaFoldDB" id="A0A078MP71"/>
<protein>
    <recommendedName>
        <fullName evidence="3">DUF4229 domain-containing protein</fullName>
    </recommendedName>
</protein>
<feature type="compositionally biased region" description="Basic and acidic residues" evidence="1">
    <location>
        <begin position="89"/>
        <end position="102"/>
    </location>
</feature>
<name>A0A078MP71_9MICC</name>
<dbReference type="Pfam" id="PF14012">
    <property type="entry name" value="DUF4229"/>
    <property type="match status" value="1"/>
</dbReference>
<dbReference type="EMBL" id="LN483071">
    <property type="protein sequence ID" value="CEA09048.1"/>
    <property type="molecule type" value="Genomic_DNA"/>
</dbReference>
<dbReference type="PROSITE" id="PS51257">
    <property type="entry name" value="PROKAR_LIPOPROTEIN"/>
    <property type="match status" value="1"/>
</dbReference>
<feature type="compositionally biased region" description="Basic and acidic residues" evidence="1">
    <location>
        <begin position="61"/>
        <end position="75"/>
    </location>
</feature>
<accession>A0A078MP71</accession>